<keyword evidence="4 6" id="KW-1133">Transmembrane helix</keyword>
<protein>
    <recommendedName>
        <fullName evidence="9">DUF423 domain-containing protein</fullName>
    </recommendedName>
</protein>
<evidence type="ECO:0000313" key="7">
    <source>
        <dbReference type="EMBL" id="KTD54566.1"/>
    </source>
</evidence>
<keyword evidence="3 6" id="KW-0812">Transmembrane</keyword>
<evidence type="ECO:0000313" key="8">
    <source>
        <dbReference type="Proteomes" id="UP000054621"/>
    </source>
</evidence>
<dbReference type="PANTHER" id="PTHR43461:SF1">
    <property type="entry name" value="TRANSMEMBRANE PROTEIN 256"/>
    <property type="match status" value="1"/>
</dbReference>
<proteinExistence type="inferred from homology"/>
<reference evidence="7 8" key="1">
    <citation type="submission" date="2015-11" db="EMBL/GenBank/DDBJ databases">
        <title>Genomic analysis of 38 Legionella species identifies large and diverse effector repertoires.</title>
        <authorList>
            <person name="Burstein D."/>
            <person name="Amaro F."/>
            <person name="Zusman T."/>
            <person name="Lifshitz Z."/>
            <person name="Cohen O."/>
            <person name="Gilbert J.A."/>
            <person name="Pupko T."/>
            <person name="Shuman H.A."/>
            <person name="Segal G."/>
        </authorList>
    </citation>
    <scope>NUCLEOTIDE SEQUENCE [LARGE SCALE GENOMIC DNA]</scope>
    <source>
        <strain evidence="7 8">Mt.St.Helens-4</strain>
    </source>
</reference>
<dbReference type="GO" id="GO:0005886">
    <property type="term" value="C:plasma membrane"/>
    <property type="evidence" value="ECO:0007669"/>
    <property type="project" value="TreeGrafter"/>
</dbReference>
<evidence type="ECO:0008006" key="9">
    <source>
        <dbReference type="Google" id="ProtNLM"/>
    </source>
</evidence>
<name>A0A0W0YD84_9GAMM</name>
<comment type="caution">
    <text evidence="7">The sequence shown here is derived from an EMBL/GenBank/DDBJ whole genome shotgun (WGS) entry which is preliminary data.</text>
</comment>
<dbReference type="STRING" id="28087.Lsai_3388"/>
<dbReference type="Pfam" id="PF04241">
    <property type="entry name" value="DUF423"/>
    <property type="match status" value="1"/>
</dbReference>
<evidence type="ECO:0000256" key="5">
    <source>
        <dbReference type="ARBA" id="ARBA00023136"/>
    </source>
</evidence>
<feature type="transmembrane region" description="Helical" evidence="6">
    <location>
        <begin position="82"/>
        <end position="99"/>
    </location>
</feature>
<organism evidence="7 8">
    <name type="scientific">Legionella sainthelensi</name>
    <dbReference type="NCBI Taxonomy" id="28087"/>
    <lineage>
        <taxon>Bacteria</taxon>
        <taxon>Pseudomonadati</taxon>
        <taxon>Pseudomonadota</taxon>
        <taxon>Gammaproteobacteria</taxon>
        <taxon>Legionellales</taxon>
        <taxon>Legionellaceae</taxon>
        <taxon>Legionella</taxon>
    </lineage>
</organism>
<dbReference type="PATRIC" id="fig|28087.4.peg.3636"/>
<dbReference type="PANTHER" id="PTHR43461">
    <property type="entry name" value="TRANSMEMBRANE PROTEIN 256"/>
    <property type="match status" value="1"/>
</dbReference>
<evidence type="ECO:0000256" key="6">
    <source>
        <dbReference type="SAM" id="Phobius"/>
    </source>
</evidence>
<dbReference type="eggNOG" id="COG2363">
    <property type="taxonomic scope" value="Bacteria"/>
</dbReference>
<evidence type="ECO:0000256" key="4">
    <source>
        <dbReference type="ARBA" id="ARBA00022989"/>
    </source>
</evidence>
<evidence type="ECO:0000256" key="1">
    <source>
        <dbReference type="ARBA" id="ARBA00004141"/>
    </source>
</evidence>
<gene>
    <name evidence="7" type="ORF">Lsai_3388</name>
</gene>
<comment type="similarity">
    <text evidence="2">Belongs to the UPF0382 family.</text>
</comment>
<feature type="transmembrane region" description="Helical" evidence="6">
    <location>
        <begin position="105"/>
        <end position="129"/>
    </location>
</feature>
<sequence>MIHPTSESLMAKRFMVIGVLSAMFATIFGAFAAHALKTKFSAYQMGIFQTGVFYQFIHSLALLCAGMILCQFNSQIIRVSGWLFFAGILFFSGSLYVLSLTKIKIIGMITPIGGACFIAAWLLLAVGIYKTN</sequence>
<feature type="transmembrane region" description="Helical" evidence="6">
    <location>
        <begin position="51"/>
        <end position="70"/>
    </location>
</feature>
<accession>A0A0W0YD84</accession>
<evidence type="ECO:0000256" key="2">
    <source>
        <dbReference type="ARBA" id="ARBA00009694"/>
    </source>
</evidence>
<dbReference type="Proteomes" id="UP000054621">
    <property type="component" value="Unassembled WGS sequence"/>
</dbReference>
<dbReference type="InterPro" id="IPR006696">
    <property type="entry name" value="DUF423"/>
</dbReference>
<evidence type="ECO:0000256" key="3">
    <source>
        <dbReference type="ARBA" id="ARBA00022692"/>
    </source>
</evidence>
<dbReference type="AlphaFoldDB" id="A0A0W0YD84"/>
<dbReference type="OrthoDB" id="9802121at2"/>
<comment type="subcellular location">
    <subcellularLocation>
        <location evidence="1">Membrane</location>
        <topology evidence="1">Multi-pass membrane protein</topology>
    </subcellularLocation>
</comment>
<dbReference type="EMBL" id="LNYV01000037">
    <property type="protein sequence ID" value="KTD54566.1"/>
    <property type="molecule type" value="Genomic_DNA"/>
</dbReference>
<dbReference type="RefSeq" id="WP_027271458.1">
    <property type="nucleotide sequence ID" value="NZ_CAAAJE010000018.1"/>
</dbReference>
<keyword evidence="5 6" id="KW-0472">Membrane</keyword>